<dbReference type="PANTHER" id="PTHR43707:SF1">
    <property type="entry name" value="HISTIDINE--TRNA LIGASE, MITOCHONDRIAL-RELATED"/>
    <property type="match status" value="1"/>
</dbReference>
<sequence>MISADDRTRAAALLQGFTDAGAIPVETEILQPAGTLLDLYGEDIRGRAFTTYDPLTGETMLRPDFTVPVVQAHMANGADPARYAYAGEVFRRQEVDEGRPREYLQVGYEVFDGTDPAGADAEVFDLIARALAPWNALPATGDLGLLIAAIESLTTSDRRRAALRRHLWRPVRFRRLMERFTGTVSPTQARSALLSQLKTTAPEVLIDAAGTAVGLRGADEIAERARALVEDAATPPIAPSEAEVISMLLEMDRPMAAALSPLRDMAADLPGLSDAVDRLEARAEALAKRGHDPAHLSFAPARGRSAMEYYDGFTFTFSAPAHPDLPPLATGGRYDALTAVLGQGRSIPAVGGVIRPGLLGDLT</sequence>
<evidence type="ECO:0000313" key="4">
    <source>
        <dbReference type="Proteomes" id="UP000198914"/>
    </source>
</evidence>
<dbReference type="NCBIfam" id="NF008952">
    <property type="entry name" value="PRK12295.1-5"/>
    <property type="match status" value="1"/>
</dbReference>
<feature type="binding site" evidence="1">
    <location>
        <position position="302"/>
    </location>
    <ligand>
        <name>L-histidine</name>
        <dbReference type="ChEBI" id="CHEBI:57595"/>
    </ligand>
</feature>
<feature type="binding site" evidence="1">
    <location>
        <position position="109"/>
    </location>
    <ligand>
        <name>L-histidine</name>
        <dbReference type="ChEBI" id="CHEBI:57595"/>
    </ligand>
</feature>
<keyword evidence="3" id="KW-0328">Glycosyltransferase</keyword>
<evidence type="ECO:0000313" key="3">
    <source>
        <dbReference type="EMBL" id="SDZ05067.1"/>
    </source>
</evidence>
<protein>
    <submittedName>
        <fullName evidence="3">ATP phosphoribosyltransferase regulatory subunit</fullName>
    </submittedName>
</protein>
<dbReference type="EMBL" id="FNPX01000005">
    <property type="protein sequence ID" value="SDZ05067.1"/>
    <property type="molecule type" value="Genomic_DNA"/>
</dbReference>
<feature type="binding site" evidence="1">
    <location>
        <position position="105"/>
    </location>
    <ligand>
        <name>L-histidine</name>
        <dbReference type="ChEBI" id="CHEBI:57595"/>
    </ligand>
</feature>
<dbReference type="Proteomes" id="UP000198914">
    <property type="component" value="Unassembled WGS sequence"/>
</dbReference>
<dbReference type="InterPro" id="IPR004516">
    <property type="entry name" value="HisRS/HisZ"/>
</dbReference>
<evidence type="ECO:0000259" key="2">
    <source>
        <dbReference type="Pfam" id="PF13393"/>
    </source>
</evidence>
<feature type="binding site" evidence="1">
    <location>
        <position position="91"/>
    </location>
    <ligand>
        <name>L-histidine</name>
        <dbReference type="ChEBI" id="CHEBI:57595"/>
    </ligand>
</feature>
<dbReference type="Gene3D" id="3.30.930.10">
    <property type="entry name" value="Bira Bifunctional Protein, Domain 2"/>
    <property type="match status" value="1"/>
</dbReference>
<gene>
    <name evidence="3" type="ORF">SAMN05444004_105184</name>
</gene>
<dbReference type="GO" id="GO:0005737">
    <property type="term" value="C:cytoplasm"/>
    <property type="evidence" value="ECO:0007669"/>
    <property type="project" value="InterPro"/>
</dbReference>
<dbReference type="GO" id="GO:0006427">
    <property type="term" value="P:histidyl-tRNA aminoacylation"/>
    <property type="evidence" value="ECO:0007669"/>
    <property type="project" value="TreeGrafter"/>
</dbReference>
<dbReference type="AlphaFoldDB" id="A0A1H3PVB7"/>
<evidence type="ECO:0000256" key="1">
    <source>
        <dbReference type="PIRSR" id="PIRSR001549-1"/>
    </source>
</evidence>
<dbReference type="GO" id="GO:0016757">
    <property type="term" value="F:glycosyltransferase activity"/>
    <property type="evidence" value="ECO:0007669"/>
    <property type="project" value="UniProtKB-KW"/>
</dbReference>
<dbReference type="STRING" id="1244108.SAMN05444004_105184"/>
<dbReference type="Pfam" id="PF13393">
    <property type="entry name" value="tRNA-synt_His"/>
    <property type="match status" value="1"/>
</dbReference>
<feature type="domain" description="Class II Histidinyl-tRNA synthetase (HisRS)-like catalytic core" evidence="2">
    <location>
        <begin position="10"/>
        <end position="229"/>
    </location>
</feature>
<dbReference type="InterPro" id="IPR045864">
    <property type="entry name" value="aa-tRNA-synth_II/BPL/LPL"/>
</dbReference>
<proteinExistence type="predicted"/>
<feature type="binding site" evidence="1">
    <location>
        <begin position="64"/>
        <end position="66"/>
    </location>
    <ligand>
        <name>L-histidine</name>
        <dbReference type="ChEBI" id="CHEBI:57595"/>
    </ligand>
</feature>
<dbReference type="PANTHER" id="PTHR43707">
    <property type="entry name" value="HISTIDYL-TRNA SYNTHETASE"/>
    <property type="match status" value="1"/>
</dbReference>
<dbReference type="RefSeq" id="WP_092644710.1">
    <property type="nucleotide sequence ID" value="NZ_FNPX01000005.1"/>
</dbReference>
<dbReference type="PIRSF" id="PIRSF001549">
    <property type="entry name" value="His-tRNA_synth"/>
    <property type="match status" value="1"/>
</dbReference>
<dbReference type="InterPro" id="IPR041715">
    <property type="entry name" value="HisRS-like_core"/>
</dbReference>
<dbReference type="GO" id="GO:0004821">
    <property type="term" value="F:histidine-tRNA ligase activity"/>
    <property type="evidence" value="ECO:0007669"/>
    <property type="project" value="TreeGrafter"/>
</dbReference>
<dbReference type="OrthoDB" id="9797914at2"/>
<keyword evidence="3" id="KW-0808">Transferase</keyword>
<feature type="binding site" evidence="1">
    <location>
        <begin position="309"/>
        <end position="310"/>
    </location>
    <ligand>
        <name>L-histidine</name>
        <dbReference type="ChEBI" id="CHEBI:57595"/>
    </ligand>
</feature>
<keyword evidence="4" id="KW-1185">Reference proteome</keyword>
<accession>A0A1H3PVB7</accession>
<organism evidence="3 4">
    <name type="scientific">Jannaschia faecimaris</name>
    <dbReference type="NCBI Taxonomy" id="1244108"/>
    <lineage>
        <taxon>Bacteria</taxon>
        <taxon>Pseudomonadati</taxon>
        <taxon>Pseudomonadota</taxon>
        <taxon>Alphaproteobacteria</taxon>
        <taxon>Rhodobacterales</taxon>
        <taxon>Roseobacteraceae</taxon>
        <taxon>Jannaschia</taxon>
    </lineage>
</organism>
<name>A0A1H3PVB7_9RHOB</name>
<dbReference type="SUPFAM" id="SSF55681">
    <property type="entry name" value="Class II aaRS and biotin synthetases"/>
    <property type="match status" value="1"/>
</dbReference>
<reference evidence="4" key="1">
    <citation type="submission" date="2016-10" db="EMBL/GenBank/DDBJ databases">
        <authorList>
            <person name="Varghese N."/>
            <person name="Submissions S."/>
        </authorList>
    </citation>
    <scope>NUCLEOTIDE SEQUENCE [LARGE SCALE GENOMIC DNA]</scope>
    <source>
        <strain evidence="4">DSM 100420</strain>
    </source>
</reference>